<dbReference type="HOGENOM" id="CLU_3098183_0_0_7"/>
<reference evidence="2" key="1">
    <citation type="journal article" date="2004" name="Environ. Microbiol.">
        <title>The genome of Desulfotalea psychrophila, a sulfate-reducing bacterium from permanently cold Arctic sediments.</title>
        <authorList>
            <person name="Rabus R."/>
            <person name="Ruepp A."/>
            <person name="Frickey T."/>
            <person name="Rattei T."/>
            <person name="Fartmann B."/>
            <person name="Stark M."/>
            <person name="Bauer M."/>
            <person name="Zibat A."/>
            <person name="Lombardot T."/>
            <person name="Becker I."/>
            <person name="Amann J."/>
            <person name="Gellner K."/>
            <person name="Teeling H."/>
            <person name="Leuschner W.D."/>
            <person name="Gloeckner F.-O."/>
            <person name="Lupas A.N."/>
            <person name="Amann R."/>
            <person name="Klenk H.-P."/>
        </authorList>
    </citation>
    <scope>NUCLEOTIDE SEQUENCE [LARGE SCALE GENOMIC DNA]</scope>
    <source>
        <strain evidence="2">DSM 12343 / LSv54</strain>
    </source>
</reference>
<organism evidence="1 2">
    <name type="scientific">Desulfotalea psychrophila (strain LSv54 / DSM 12343)</name>
    <dbReference type="NCBI Taxonomy" id="177439"/>
    <lineage>
        <taxon>Bacteria</taxon>
        <taxon>Pseudomonadati</taxon>
        <taxon>Thermodesulfobacteriota</taxon>
        <taxon>Desulfobulbia</taxon>
        <taxon>Desulfobulbales</taxon>
        <taxon>Desulfocapsaceae</taxon>
        <taxon>Desulfotalea</taxon>
    </lineage>
</organism>
<dbReference type="STRING" id="177439.DP1541"/>
<proteinExistence type="predicted"/>
<evidence type="ECO:0000313" key="2">
    <source>
        <dbReference type="Proteomes" id="UP000000602"/>
    </source>
</evidence>
<dbReference type="KEGG" id="dps:DP1541"/>
<name>Q6AN04_DESPS</name>
<accession>Q6AN04</accession>
<dbReference type="Proteomes" id="UP000000602">
    <property type="component" value="Chromosome"/>
</dbReference>
<evidence type="ECO:0000313" key="1">
    <source>
        <dbReference type="EMBL" id="CAG36270.1"/>
    </source>
</evidence>
<protein>
    <submittedName>
        <fullName evidence="1">Uncharacterized protein</fullName>
    </submittedName>
</protein>
<sequence>MLGKPPTPLLSHCNYLNFPQETLGHLLTKFCQLREMKRKTNILPSRFYIAF</sequence>
<dbReference type="AlphaFoldDB" id="Q6AN04"/>
<gene>
    <name evidence="1" type="ordered locus">DP1541</name>
</gene>
<dbReference type="EMBL" id="CR522870">
    <property type="protein sequence ID" value="CAG36270.1"/>
    <property type="molecule type" value="Genomic_DNA"/>
</dbReference>
<keyword evidence="2" id="KW-1185">Reference proteome</keyword>